<accession>A0A3A1UYS7</accession>
<dbReference type="InterPro" id="IPR000182">
    <property type="entry name" value="GNAT_dom"/>
</dbReference>
<name>A0A3A1UYS7_9BACL</name>
<organism evidence="2 3">
    <name type="scientific">Paenibacillus nanensis</name>
    <dbReference type="NCBI Taxonomy" id="393251"/>
    <lineage>
        <taxon>Bacteria</taxon>
        <taxon>Bacillati</taxon>
        <taxon>Bacillota</taxon>
        <taxon>Bacilli</taxon>
        <taxon>Bacillales</taxon>
        <taxon>Paenibacillaceae</taxon>
        <taxon>Paenibacillus</taxon>
    </lineage>
</organism>
<reference evidence="2 3" key="1">
    <citation type="submission" date="2018-09" db="EMBL/GenBank/DDBJ databases">
        <title>Paenibacillus aracenensis nov. sp. isolated from a cave in southern Spain.</title>
        <authorList>
            <person name="Jurado V."/>
            <person name="Gutierrez-Patricio S."/>
            <person name="Gonzalez-Pimentel J.L."/>
            <person name="Miller A.Z."/>
            <person name="Laiz L."/>
            <person name="Saiz-Jimenez C."/>
        </authorList>
    </citation>
    <scope>NUCLEOTIDE SEQUENCE [LARGE SCALE GENOMIC DNA]</scope>
    <source>
        <strain evidence="2 3">DSM 22867</strain>
    </source>
</reference>
<evidence type="ECO:0000313" key="2">
    <source>
        <dbReference type="EMBL" id="RIX53749.1"/>
    </source>
</evidence>
<dbReference type="Proteomes" id="UP000266482">
    <property type="component" value="Unassembled WGS sequence"/>
</dbReference>
<dbReference type="PROSITE" id="PS51186">
    <property type="entry name" value="GNAT"/>
    <property type="match status" value="1"/>
</dbReference>
<sequence length="178" mass="20805">MVNIFITLKQLSNQDEASLLDREFSRHYKWYRQGDYFFRCLEENTSGKRVSLMAFYEGALAGCCHLLYESNYPYFRDENIPEINDLNVFPAYRRKMIASKLFDELEKIASYTSSYIGLGVGLYQDYGNAQRMYGKRGFVMDGRGITYKNNKVQPGQSVTVDDDLLLYLIKELDRQVEL</sequence>
<dbReference type="SUPFAM" id="SSF55729">
    <property type="entry name" value="Acyl-CoA N-acyltransferases (Nat)"/>
    <property type="match status" value="1"/>
</dbReference>
<evidence type="ECO:0000259" key="1">
    <source>
        <dbReference type="PROSITE" id="PS51186"/>
    </source>
</evidence>
<evidence type="ECO:0000313" key="3">
    <source>
        <dbReference type="Proteomes" id="UP000266482"/>
    </source>
</evidence>
<gene>
    <name evidence="2" type="ORF">D3P08_09610</name>
</gene>
<proteinExistence type="predicted"/>
<dbReference type="AlphaFoldDB" id="A0A3A1UYS7"/>
<dbReference type="InterPro" id="IPR016181">
    <property type="entry name" value="Acyl_CoA_acyltransferase"/>
</dbReference>
<protein>
    <submittedName>
        <fullName evidence="2">GNAT family N-acetyltransferase</fullName>
    </submittedName>
</protein>
<dbReference type="EMBL" id="QXQA01000004">
    <property type="protein sequence ID" value="RIX53749.1"/>
    <property type="molecule type" value="Genomic_DNA"/>
</dbReference>
<dbReference type="GO" id="GO:0016747">
    <property type="term" value="F:acyltransferase activity, transferring groups other than amino-acyl groups"/>
    <property type="evidence" value="ECO:0007669"/>
    <property type="project" value="InterPro"/>
</dbReference>
<feature type="domain" description="N-acetyltransferase" evidence="1">
    <location>
        <begin position="6"/>
        <end position="173"/>
    </location>
</feature>
<dbReference type="OrthoDB" id="9803772at2"/>
<dbReference type="Pfam" id="PF00583">
    <property type="entry name" value="Acetyltransf_1"/>
    <property type="match status" value="1"/>
</dbReference>
<dbReference type="CDD" id="cd04301">
    <property type="entry name" value="NAT_SF"/>
    <property type="match status" value="1"/>
</dbReference>
<comment type="caution">
    <text evidence="2">The sequence shown here is derived from an EMBL/GenBank/DDBJ whole genome shotgun (WGS) entry which is preliminary data.</text>
</comment>
<dbReference type="Gene3D" id="3.40.630.30">
    <property type="match status" value="1"/>
</dbReference>
<keyword evidence="3" id="KW-1185">Reference proteome</keyword>
<keyword evidence="2" id="KW-0808">Transferase</keyword>